<dbReference type="Proteomes" id="UP001266305">
    <property type="component" value="Unassembled WGS sequence"/>
</dbReference>
<keyword evidence="6" id="KW-0436">Ligase</keyword>
<dbReference type="InterPro" id="IPR001518">
    <property type="entry name" value="Arginosuc_synth"/>
</dbReference>
<sequence length="364" mass="40147">MEGGYDIIAYVVTIGEKEDFKGARKNALKLGPEKGVLEEFIWLAIQSSALYEDHYLLGTSLPRPCIASPANKWKLPSGRGPGKHPLAPWKRAVIGPVGVHLLLAGPPDKGHCSGRMSWSYSQFKIRSNLMEYTKQHGIPFPVTPRNPCGTDENVMHISYEAGIVESPKNQAPPDPAPGQSPNTPDILEIEFKKGVPMKVTNVKDGTTQQTSLELLVYLNEVAGKHGMGRIDIISTRPQQAASFTVLIRHPGVHHGSESGQNQRRPGLDTGQAGIHQFLARPSVNSSTTASPSPRSRWKGKYRCPLKGQVYFLRRESPLPLYNEELVSLNVRGDQEPIDAIDATGFININSLRLKEYHQRKVTAK</sequence>
<dbReference type="Pfam" id="PF00764">
    <property type="entry name" value="Arginosuc_synth"/>
    <property type="match status" value="1"/>
</dbReference>
<evidence type="ECO:0000256" key="5">
    <source>
        <dbReference type="ARBA" id="ARBA00022571"/>
    </source>
</evidence>
<evidence type="ECO:0000256" key="3">
    <source>
        <dbReference type="ARBA" id="ARBA00012286"/>
    </source>
</evidence>
<dbReference type="InterPro" id="IPR014729">
    <property type="entry name" value="Rossmann-like_a/b/a_fold"/>
</dbReference>
<dbReference type="Pfam" id="PF20979">
    <property type="entry name" value="Arginosuc_syn_C"/>
    <property type="match status" value="1"/>
</dbReference>
<comment type="pathway">
    <text evidence="2">Nitrogen metabolism; urea cycle; (N(omega)-L-arginino)succinate from L-aspartate and L-citrulline: step 1/1.</text>
</comment>
<comment type="caution">
    <text evidence="13">The sequence shown here is derived from an EMBL/GenBank/DDBJ whole genome shotgun (WGS) entry which is preliminary data.</text>
</comment>
<dbReference type="SUPFAM" id="SSF69864">
    <property type="entry name" value="Argininosuccinate synthetase, C-terminal domain"/>
    <property type="match status" value="1"/>
</dbReference>
<dbReference type="Gene3D" id="3.40.50.620">
    <property type="entry name" value="HUPs"/>
    <property type="match status" value="1"/>
</dbReference>
<keyword evidence="7" id="KW-0028">Amino-acid biosynthesis</keyword>
<keyword evidence="14" id="KW-1185">Reference proteome</keyword>
<dbReference type="SUPFAM" id="SSF52402">
    <property type="entry name" value="Adenine nucleotide alpha hydrolases-like"/>
    <property type="match status" value="1"/>
</dbReference>
<proteinExistence type="predicted"/>
<evidence type="ECO:0000256" key="1">
    <source>
        <dbReference type="ARBA" id="ARBA00004967"/>
    </source>
</evidence>
<dbReference type="EC" id="6.3.4.5" evidence="3"/>
<accession>A0ABQ9U0U2</accession>
<evidence type="ECO:0000256" key="2">
    <source>
        <dbReference type="ARBA" id="ARBA00005154"/>
    </source>
</evidence>
<dbReference type="PANTHER" id="PTHR11587:SF2">
    <property type="entry name" value="ARGININOSUCCINATE SYNTHASE"/>
    <property type="match status" value="1"/>
</dbReference>
<dbReference type="EMBL" id="JASSZA010000017">
    <property type="protein sequence ID" value="KAK2090688.1"/>
    <property type="molecule type" value="Genomic_DNA"/>
</dbReference>
<reference evidence="13 14" key="1">
    <citation type="submission" date="2023-05" db="EMBL/GenBank/DDBJ databases">
        <title>B98-5 Cell Line De Novo Hybrid Assembly: An Optical Mapping Approach.</title>
        <authorList>
            <person name="Kananen K."/>
            <person name="Auerbach J.A."/>
            <person name="Kautto E."/>
            <person name="Blachly J.S."/>
        </authorList>
    </citation>
    <scope>NUCLEOTIDE SEQUENCE [LARGE SCALE GENOMIC DNA]</scope>
    <source>
        <strain evidence="13">B95-8</strain>
        <tissue evidence="13">Cell line</tissue>
    </source>
</reference>
<evidence type="ECO:0000313" key="14">
    <source>
        <dbReference type="Proteomes" id="UP001266305"/>
    </source>
</evidence>
<feature type="domain" description="Arginosuccinate synthase C-terminal" evidence="12">
    <location>
        <begin position="150"/>
        <end position="236"/>
    </location>
</feature>
<evidence type="ECO:0000256" key="7">
    <source>
        <dbReference type="ARBA" id="ARBA00022605"/>
    </source>
</evidence>
<evidence type="ECO:0000256" key="6">
    <source>
        <dbReference type="ARBA" id="ARBA00022598"/>
    </source>
</evidence>
<evidence type="ECO:0000259" key="11">
    <source>
        <dbReference type="Pfam" id="PF00764"/>
    </source>
</evidence>
<feature type="domain" description="Arginosuccinate synthase-like N-terminal" evidence="11">
    <location>
        <begin position="4"/>
        <end position="68"/>
    </location>
</feature>
<evidence type="ECO:0000256" key="8">
    <source>
        <dbReference type="ARBA" id="ARBA00022741"/>
    </source>
</evidence>
<dbReference type="InterPro" id="IPR024074">
    <property type="entry name" value="AS_cat/multimer_dom_body"/>
</dbReference>
<evidence type="ECO:0000256" key="10">
    <source>
        <dbReference type="SAM" id="MobiDB-lite"/>
    </source>
</evidence>
<feature type="region of interest" description="Disordered" evidence="10">
    <location>
        <begin position="278"/>
        <end position="298"/>
    </location>
</feature>
<keyword evidence="5" id="KW-0055">Arginine biosynthesis</keyword>
<feature type="compositionally biased region" description="Low complexity" evidence="10">
    <location>
        <begin position="285"/>
        <end position="294"/>
    </location>
</feature>
<dbReference type="PANTHER" id="PTHR11587">
    <property type="entry name" value="ARGININOSUCCINATE SYNTHASE"/>
    <property type="match status" value="1"/>
</dbReference>
<dbReference type="Gene3D" id="3.90.1260.10">
    <property type="entry name" value="Argininosuccinate synthetase, chain A, domain 2"/>
    <property type="match status" value="1"/>
</dbReference>
<gene>
    <name evidence="13" type="ORF">P7K49_031945</name>
</gene>
<dbReference type="InterPro" id="IPR048268">
    <property type="entry name" value="Arginosuc_syn_C"/>
</dbReference>
<evidence type="ECO:0000313" key="13">
    <source>
        <dbReference type="EMBL" id="KAK2090688.1"/>
    </source>
</evidence>
<keyword evidence="9" id="KW-0067">ATP-binding</keyword>
<dbReference type="Gene3D" id="1.20.5.470">
    <property type="entry name" value="Single helix bin"/>
    <property type="match status" value="1"/>
</dbReference>
<name>A0ABQ9U0U2_SAGOE</name>
<protein>
    <recommendedName>
        <fullName evidence="3">argininosuccinate synthase</fullName>
        <ecNumber evidence="3">6.3.4.5</ecNumber>
    </recommendedName>
</protein>
<organism evidence="13 14">
    <name type="scientific">Saguinus oedipus</name>
    <name type="common">Cotton-top tamarin</name>
    <name type="synonym">Oedipomidas oedipus</name>
    <dbReference type="NCBI Taxonomy" id="9490"/>
    <lineage>
        <taxon>Eukaryota</taxon>
        <taxon>Metazoa</taxon>
        <taxon>Chordata</taxon>
        <taxon>Craniata</taxon>
        <taxon>Vertebrata</taxon>
        <taxon>Euteleostomi</taxon>
        <taxon>Mammalia</taxon>
        <taxon>Eutheria</taxon>
        <taxon>Euarchontoglires</taxon>
        <taxon>Primates</taxon>
        <taxon>Haplorrhini</taxon>
        <taxon>Platyrrhini</taxon>
        <taxon>Cebidae</taxon>
        <taxon>Callitrichinae</taxon>
        <taxon>Saguinus</taxon>
    </lineage>
</organism>
<keyword evidence="8" id="KW-0547">Nucleotide-binding</keyword>
<evidence type="ECO:0000256" key="9">
    <source>
        <dbReference type="ARBA" id="ARBA00022840"/>
    </source>
</evidence>
<keyword evidence="4" id="KW-0835">Urea cycle</keyword>
<evidence type="ECO:0000256" key="4">
    <source>
        <dbReference type="ARBA" id="ARBA00022436"/>
    </source>
</evidence>
<dbReference type="InterPro" id="IPR048267">
    <property type="entry name" value="Arginosuc_syn_N"/>
</dbReference>
<evidence type="ECO:0000259" key="12">
    <source>
        <dbReference type="Pfam" id="PF20979"/>
    </source>
</evidence>
<comment type="pathway">
    <text evidence="1">Amino-acid biosynthesis; L-arginine biosynthesis; L-arginine from L-ornithine and carbamoyl phosphate: step 2/3.</text>
</comment>